<gene>
    <name evidence="2" type="ORF">METZ01_LOCUS268890</name>
</gene>
<dbReference type="InterPro" id="IPR045079">
    <property type="entry name" value="Oxoprolinase-like"/>
</dbReference>
<evidence type="ECO:0000313" key="2">
    <source>
        <dbReference type="EMBL" id="SVC16036.1"/>
    </source>
</evidence>
<sequence length="96" mass="10637">MSLTPIQVELLRNAMASIADEMYIALMKSAYSTNIKERRDHSTAIFDAMGRVVAQGESMPLHLASMLGLVEIIIEKFDLSDLRAGDMFLSNDPYVG</sequence>
<dbReference type="AlphaFoldDB" id="A0A382JWC4"/>
<dbReference type="InterPro" id="IPR003692">
    <property type="entry name" value="Hydantoinase_B"/>
</dbReference>
<name>A0A382JWC4_9ZZZZ</name>
<reference evidence="2" key="1">
    <citation type="submission" date="2018-05" db="EMBL/GenBank/DDBJ databases">
        <authorList>
            <person name="Lanie J.A."/>
            <person name="Ng W.-L."/>
            <person name="Kazmierczak K.M."/>
            <person name="Andrzejewski T.M."/>
            <person name="Davidsen T.M."/>
            <person name="Wayne K.J."/>
            <person name="Tettelin H."/>
            <person name="Glass J.I."/>
            <person name="Rusch D."/>
            <person name="Podicherti R."/>
            <person name="Tsui H.-C.T."/>
            <person name="Winkler M.E."/>
        </authorList>
    </citation>
    <scope>NUCLEOTIDE SEQUENCE</scope>
</reference>
<dbReference type="PANTHER" id="PTHR11365">
    <property type="entry name" value="5-OXOPROLINASE RELATED"/>
    <property type="match status" value="1"/>
</dbReference>
<dbReference type="GO" id="GO:0017168">
    <property type="term" value="F:5-oxoprolinase (ATP-hydrolyzing) activity"/>
    <property type="evidence" value="ECO:0007669"/>
    <property type="project" value="TreeGrafter"/>
</dbReference>
<organism evidence="2">
    <name type="scientific">marine metagenome</name>
    <dbReference type="NCBI Taxonomy" id="408172"/>
    <lineage>
        <taxon>unclassified sequences</taxon>
        <taxon>metagenomes</taxon>
        <taxon>ecological metagenomes</taxon>
    </lineage>
</organism>
<dbReference type="GO" id="GO:0006749">
    <property type="term" value="P:glutathione metabolic process"/>
    <property type="evidence" value="ECO:0007669"/>
    <property type="project" value="TreeGrafter"/>
</dbReference>
<evidence type="ECO:0000259" key="1">
    <source>
        <dbReference type="Pfam" id="PF02538"/>
    </source>
</evidence>
<dbReference type="EMBL" id="UINC01076661">
    <property type="protein sequence ID" value="SVC16036.1"/>
    <property type="molecule type" value="Genomic_DNA"/>
</dbReference>
<accession>A0A382JWC4</accession>
<dbReference type="Pfam" id="PF02538">
    <property type="entry name" value="Hydantoinase_B"/>
    <property type="match status" value="1"/>
</dbReference>
<feature type="non-terminal residue" evidence="2">
    <location>
        <position position="96"/>
    </location>
</feature>
<proteinExistence type="predicted"/>
<protein>
    <recommendedName>
        <fullName evidence="1">Hydantoinase B/oxoprolinase domain-containing protein</fullName>
    </recommendedName>
</protein>
<feature type="domain" description="Hydantoinase B/oxoprolinase" evidence="1">
    <location>
        <begin position="5"/>
        <end position="96"/>
    </location>
</feature>
<dbReference type="GO" id="GO:0005829">
    <property type="term" value="C:cytosol"/>
    <property type="evidence" value="ECO:0007669"/>
    <property type="project" value="TreeGrafter"/>
</dbReference>
<dbReference type="PANTHER" id="PTHR11365:SF23">
    <property type="entry name" value="HYPOTHETICAL 5-OXOPROLINASE (EUROFUNG)-RELATED"/>
    <property type="match status" value="1"/>
</dbReference>